<evidence type="ECO:0000313" key="3">
    <source>
        <dbReference type="Proteomes" id="UP000075806"/>
    </source>
</evidence>
<dbReference type="Proteomes" id="UP000075806">
    <property type="component" value="Unassembled WGS sequence"/>
</dbReference>
<dbReference type="Pfam" id="PF12728">
    <property type="entry name" value="HTH_17"/>
    <property type="match status" value="1"/>
</dbReference>
<proteinExistence type="predicted"/>
<name>A0A161QAP3_9BACI</name>
<accession>A0A161QAP3</accession>
<evidence type="ECO:0000259" key="1">
    <source>
        <dbReference type="Pfam" id="PF12728"/>
    </source>
</evidence>
<dbReference type="RefSeq" id="WP_061947151.1">
    <property type="nucleotide sequence ID" value="NZ_LTAO01000001.1"/>
</dbReference>
<dbReference type="AlphaFoldDB" id="A0A161QAP3"/>
<dbReference type="GO" id="GO:0003677">
    <property type="term" value="F:DNA binding"/>
    <property type="evidence" value="ECO:0007669"/>
    <property type="project" value="InterPro"/>
</dbReference>
<dbReference type="EMBL" id="LTAO01000001">
    <property type="protein sequence ID" value="KYG34897.1"/>
    <property type="molecule type" value="Genomic_DNA"/>
</dbReference>
<comment type="caution">
    <text evidence="2">The sequence shown here is derived from an EMBL/GenBank/DDBJ whole genome shotgun (WGS) entry which is preliminary data.</text>
</comment>
<organism evidence="2 3">
    <name type="scientific">Alkalihalobacillus trypoxylicola</name>
    <dbReference type="NCBI Taxonomy" id="519424"/>
    <lineage>
        <taxon>Bacteria</taxon>
        <taxon>Bacillati</taxon>
        <taxon>Bacillota</taxon>
        <taxon>Bacilli</taxon>
        <taxon>Bacillales</taxon>
        <taxon>Bacillaceae</taxon>
        <taxon>Alkalihalobacillus</taxon>
    </lineage>
</organism>
<feature type="domain" description="Helix-turn-helix" evidence="1">
    <location>
        <begin position="11"/>
        <end position="59"/>
    </location>
</feature>
<protein>
    <recommendedName>
        <fullName evidence="1">Helix-turn-helix domain-containing protein</fullName>
    </recommendedName>
</protein>
<gene>
    <name evidence="2" type="ORF">AZF04_00765</name>
</gene>
<evidence type="ECO:0000313" key="2">
    <source>
        <dbReference type="EMBL" id="KYG34897.1"/>
    </source>
</evidence>
<keyword evidence="3" id="KW-1185">Reference proteome</keyword>
<dbReference type="InterPro" id="IPR010093">
    <property type="entry name" value="SinI_DNA-bd"/>
</dbReference>
<dbReference type="OrthoDB" id="122388at2"/>
<dbReference type="InterPro" id="IPR041657">
    <property type="entry name" value="HTH_17"/>
</dbReference>
<dbReference type="NCBIfam" id="TIGR01764">
    <property type="entry name" value="excise"/>
    <property type="match status" value="1"/>
</dbReference>
<reference evidence="2" key="1">
    <citation type="submission" date="2016-02" db="EMBL/GenBank/DDBJ databases">
        <title>Genome sequence of Bacillus trypoxylicola KCTC 13244(T).</title>
        <authorList>
            <person name="Jeong H."/>
            <person name="Park S.-H."/>
            <person name="Choi S.-K."/>
        </authorList>
    </citation>
    <scope>NUCLEOTIDE SEQUENCE [LARGE SCALE GENOMIC DNA]</scope>
    <source>
        <strain evidence="2">KCTC 13244</strain>
    </source>
</reference>
<sequence>MNINNKEEGLFLGVNDVQRITGLGRDRVYEIMHSGDFPVMRFGRQLKVHREELDKWIRNVNNCNSYMYKL</sequence>